<gene>
    <name evidence="2" type="ORF">M6B38_112170</name>
    <name evidence="3" type="ORF">M6B38_410845</name>
</gene>
<dbReference type="Proteomes" id="UP001140949">
    <property type="component" value="Unassembled WGS sequence"/>
</dbReference>
<dbReference type="Pfam" id="PF10344">
    <property type="entry name" value="Hobbit"/>
    <property type="match status" value="1"/>
</dbReference>
<dbReference type="EMBL" id="JANAVB010027799">
    <property type="protein sequence ID" value="KAJ6817562.1"/>
    <property type="molecule type" value="Genomic_DNA"/>
</dbReference>
<feature type="compositionally biased region" description="Basic and acidic residues" evidence="1">
    <location>
        <begin position="159"/>
        <end position="176"/>
    </location>
</feature>
<evidence type="ECO:0000256" key="1">
    <source>
        <dbReference type="SAM" id="MobiDB-lite"/>
    </source>
</evidence>
<protein>
    <submittedName>
        <fullName evidence="3">Protein SABRE-like isoform X2</fullName>
    </submittedName>
    <submittedName>
        <fullName evidence="2">Protein SABRE-like isoform X3</fullName>
    </submittedName>
</protein>
<proteinExistence type="predicted"/>
<reference evidence="3" key="2">
    <citation type="submission" date="2023-04" db="EMBL/GenBank/DDBJ databases">
        <authorList>
            <person name="Bruccoleri R.E."/>
            <person name="Oakeley E.J."/>
            <person name="Faust A.-M."/>
            <person name="Dessus-Babus S."/>
            <person name="Altorfer M."/>
            <person name="Burckhardt D."/>
            <person name="Oertli M."/>
            <person name="Naumann U."/>
            <person name="Petersen F."/>
            <person name="Wong J."/>
        </authorList>
    </citation>
    <scope>NUCLEOTIDE SEQUENCE</scope>
    <source>
        <strain evidence="3">GSM-AAB239-AS_SAM_17_03QT</strain>
        <tissue evidence="3">Leaf</tissue>
    </source>
</reference>
<reference evidence="3" key="1">
    <citation type="journal article" date="2023" name="GigaByte">
        <title>Genome assembly of the bearded iris, Iris pallida Lam.</title>
        <authorList>
            <person name="Bruccoleri R.E."/>
            <person name="Oakeley E.J."/>
            <person name="Faust A.M.E."/>
            <person name="Altorfer M."/>
            <person name="Dessus-Babus S."/>
            <person name="Burckhardt D."/>
            <person name="Oertli M."/>
            <person name="Naumann U."/>
            <person name="Petersen F."/>
            <person name="Wong J."/>
        </authorList>
    </citation>
    <scope>NUCLEOTIDE SEQUENCE</scope>
    <source>
        <strain evidence="3">GSM-AAB239-AS_SAM_17_03QT</strain>
    </source>
</reference>
<comment type="caution">
    <text evidence="3">The sequence shown here is derived from an EMBL/GenBank/DDBJ whole genome shotgun (WGS) entry which is preliminary data.</text>
</comment>
<organism evidence="3 4">
    <name type="scientific">Iris pallida</name>
    <name type="common">Sweet iris</name>
    <dbReference type="NCBI Taxonomy" id="29817"/>
    <lineage>
        <taxon>Eukaryota</taxon>
        <taxon>Viridiplantae</taxon>
        <taxon>Streptophyta</taxon>
        <taxon>Embryophyta</taxon>
        <taxon>Tracheophyta</taxon>
        <taxon>Spermatophyta</taxon>
        <taxon>Magnoliopsida</taxon>
        <taxon>Liliopsida</taxon>
        <taxon>Asparagales</taxon>
        <taxon>Iridaceae</taxon>
        <taxon>Iridoideae</taxon>
        <taxon>Irideae</taxon>
        <taxon>Iris</taxon>
    </lineage>
</organism>
<evidence type="ECO:0000313" key="3">
    <source>
        <dbReference type="EMBL" id="KAJ6817562.1"/>
    </source>
</evidence>
<dbReference type="PANTHER" id="PTHR15678:SF8">
    <property type="entry name" value="PROTEIN KINKY POLLEN"/>
    <property type="match status" value="1"/>
</dbReference>
<keyword evidence="4" id="KW-1185">Reference proteome</keyword>
<dbReference type="AlphaFoldDB" id="A0AAX6FMH9"/>
<evidence type="ECO:0000313" key="4">
    <source>
        <dbReference type="Proteomes" id="UP001140949"/>
    </source>
</evidence>
<dbReference type="InterPro" id="IPR045167">
    <property type="entry name" value="Hobbit"/>
</dbReference>
<dbReference type="PANTHER" id="PTHR15678">
    <property type="entry name" value="ANTIGEN MLAA-22-RELATED"/>
    <property type="match status" value="1"/>
</dbReference>
<sequence>MLRVNAKQGAPKDGNSVLELFQVDIYPLKIHLTESMYRVMWGYFFPGEEKVSQRRQEVWKVSTAGSKRVKKSISGADAIAFSSQSTKESEVPGKSNGDSSQVLKLSKGKMVSGSNHEHRRSSSSDRTWEENVAESVANELVQQMHSSKDSKPVKSGRSSQEEKKFAKSQDDKSARPQKMMEFHNIKISQVELLLTYQGSRFVVSDLRLLMDSFHRDEFTGTWRRLFSRVKKHIIWGVLKSVTGMQAR</sequence>
<name>A0AAX6FMH9_IRIPA</name>
<feature type="compositionally biased region" description="Basic and acidic residues" evidence="1">
    <location>
        <begin position="120"/>
        <end position="129"/>
    </location>
</feature>
<feature type="region of interest" description="Disordered" evidence="1">
    <location>
        <begin position="143"/>
        <end position="176"/>
    </location>
</feature>
<dbReference type="EMBL" id="JANAVB010043220">
    <property type="protein sequence ID" value="KAJ6792979.1"/>
    <property type="molecule type" value="Genomic_DNA"/>
</dbReference>
<evidence type="ECO:0000313" key="2">
    <source>
        <dbReference type="EMBL" id="KAJ6792979.1"/>
    </source>
</evidence>
<feature type="region of interest" description="Disordered" evidence="1">
    <location>
        <begin position="82"/>
        <end position="129"/>
    </location>
</feature>
<accession>A0AAX6FMH9</accession>